<dbReference type="PANTHER" id="PTHR30386">
    <property type="entry name" value="MEMBRANE FUSION SUBUNIT OF EMRAB-TOLC MULTIDRUG EFFLUX PUMP"/>
    <property type="match status" value="1"/>
</dbReference>
<name>A0ABX6P276_9BURK</name>
<keyword evidence="2" id="KW-0812">Transmembrane</keyword>
<evidence type="ECO:0000256" key="2">
    <source>
        <dbReference type="SAM" id="Phobius"/>
    </source>
</evidence>
<dbReference type="NCBIfam" id="TIGR03794">
    <property type="entry name" value="NHLM_micro_HlyD"/>
    <property type="match status" value="1"/>
</dbReference>
<evidence type="ECO:0000313" key="4">
    <source>
        <dbReference type="Proteomes" id="UP000500826"/>
    </source>
</evidence>
<keyword evidence="2" id="KW-0472">Membrane</keyword>
<keyword evidence="1" id="KW-0175">Coiled coil</keyword>
<feature type="transmembrane region" description="Helical" evidence="2">
    <location>
        <begin position="37"/>
        <end position="56"/>
    </location>
</feature>
<proteinExistence type="predicted"/>
<reference evidence="3 4" key="1">
    <citation type="submission" date="2020-05" db="EMBL/GenBank/DDBJ databases">
        <title>Ramlibacter rhizophilus sp. nov., isolated from rhizosphere soil of national flower Mugunghwa from South Korea.</title>
        <authorList>
            <person name="Zheng-Fei Y."/>
            <person name="Huan T."/>
        </authorList>
    </citation>
    <scope>NUCLEOTIDE SEQUENCE [LARGE SCALE GENOMIC DNA]</scope>
    <source>
        <strain evidence="3 4">H242</strain>
    </source>
</reference>
<gene>
    <name evidence="3" type="ORF">HK414_06745</name>
</gene>
<keyword evidence="4" id="KW-1185">Reference proteome</keyword>
<feature type="coiled-coil region" evidence="1">
    <location>
        <begin position="115"/>
        <end position="142"/>
    </location>
</feature>
<dbReference type="InterPro" id="IPR022275">
    <property type="entry name" value="NHPM_bacteriocin_SS_HylD"/>
</dbReference>
<organism evidence="3 4">
    <name type="scientific">Ramlibacter terrae</name>
    <dbReference type="NCBI Taxonomy" id="2732511"/>
    <lineage>
        <taxon>Bacteria</taxon>
        <taxon>Pseudomonadati</taxon>
        <taxon>Pseudomonadota</taxon>
        <taxon>Betaproteobacteria</taxon>
        <taxon>Burkholderiales</taxon>
        <taxon>Comamonadaceae</taxon>
        <taxon>Ramlibacter</taxon>
    </lineage>
</organism>
<evidence type="ECO:0000256" key="1">
    <source>
        <dbReference type="SAM" id="Coils"/>
    </source>
</evidence>
<sequence>MEARDIKARLFRKVALDRLSSPEQLDTLVQVVGVRSWMALAPLLLLVLLALGWGIFGSIPTKVTGKFILLQTGGLREVTTASGGRITELPLKVGDMVRVGQPVAVLSQPDLTSRIRAVEDRLRELLRQQAEQQRQVDRSRELGRSLVQQQRSALAAQEQAAQERIRVLGERIQSQQTLFEQGLVTRQALLQSRNELVAQQQAVQQVRGELQQVALRAAEDEKRALQELTLSGNQVSEARRELEGLQARMQEASRIVSSHAGRVVEIKVGPGSLVEPGSALVTLETGDAAARRMEAVIYIPAAEGKKVTPGMQAQVVPSTARREEYGFMVGNVRSVSDYAATPESMLGVLQNRQLVQELAAGASPIEVRVDLQPAATASGFEWSSREGPPFAVRSGTLGTAEIVVSRQAPVTLVIPVLKKSLGLD</sequence>
<keyword evidence="2" id="KW-1133">Transmembrane helix</keyword>
<dbReference type="Proteomes" id="UP000500826">
    <property type="component" value="Chromosome"/>
</dbReference>
<dbReference type="InterPro" id="IPR050739">
    <property type="entry name" value="MFP"/>
</dbReference>
<dbReference type="Gene3D" id="2.40.50.100">
    <property type="match status" value="1"/>
</dbReference>
<evidence type="ECO:0000313" key="3">
    <source>
        <dbReference type="EMBL" id="QJW83812.1"/>
    </source>
</evidence>
<dbReference type="EMBL" id="CP053418">
    <property type="protein sequence ID" value="QJW83812.1"/>
    <property type="molecule type" value="Genomic_DNA"/>
</dbReference>
<accession>A0ABX6P276</accession>
<protein>
    <submittedName>
        <fullName evidence="3">NHLP bacteriocin system secretion protein</fullName>
    </submittedName>
</protein>
<dbReference type="PANTHER" id="PTHR30386:SF28">
    <property type="entry name" value="EXPORTED PROTEIN"/>
    <property type="match status" value="1"/>
</dbReference>